<dbReference type="Proteomes" id="UP001314635">
    <property type="component" value="Unassembled WGS sequence"/>
</dbReference>
<name>A0ABS5G5K8_9BRAD</name>
<feature type="transmembrane region" description="Helical" evidence="2">
    <location>
        <begin position="161"/>
        <end position="179"/>
    </location>
</feature>
<keyword evidence="2" id="KW-1133">Transmembrane helix</keyword>
<organism evidence="3 4">
    <name type="scientific">Bradyrhizobium denitrificans</name>
    <dbReference type="NCBI Taxonomy" id="2734912"/>
    <lineage>
        <taxon>Bacteria</taxon>
        <taxon>Pseudomonadati</taxon>
        <taxon>Pseudomonadota</taxon>
        <taxon>Alphaproteobacteria</taxon>
        <taxon>Hyphomicrobiales</taxon>
        <taxon>Nitrobacteraceae</taxon>
        <taxon>Bradyrhizobium</taxon>
    </lineage>
</organism>
<gene>
    <name evidence="3" type="ORF">JQ619_12520</name>
</gene>
<evidence type="ECO:0000313" key="4">
    <source>
        <dbReference type="Proteomes" id="UP001314635"/>
    </source>
</evidence>
<evidence type="ECO:0000256" key="1">
    <source>
        <dbReference type="SAM" id="MobiDB-lite"/>
    </source>
</evidence>
<proteinExistence type="predicted"/>
<sequence length="187" mass="19521">MLAPPGELLQLGLEQRLNRVKRATQSYMRDRARQATGTVTSYVVAAGLFATAGLFLIAACIVGLTALFRWVEMTYGLFTAFAVVGGILVALAVIFAVIAAVKLRSPAPHYPSLGSRLRVAIASPTSRQPDADEIDPDTIPLAPSATSSNHGGGLGGALGRVNLPVGVAVAALLLGVAALRRRQHRNA</sequence>
<feature type="transmembrane region" description="Helical" evidence="2">
    <location>
        <begin position="75"/>
        <end position="101"/>
    </location>
</feature>
<evidence type="ECO:0000313" key="3">
    <source>
        <dbReference type="EMBL" id="MBR1136593.1"/>
    </source>
</evidence>
<reference evidence="4" key="1">
    <citation type="journal article" date="2021" name="ISME J.">
        <title>Evolutionary origin and ecological implication of a unique nif island in free-living Bradyrhizobium lineages.</title>
        <authorList>
            <person name="Tao J."/>
        </authorList>
    </citation>
    <scope>NUCLEOTIDE SEQUENCE [LARGE SCALE GENOMIC DNA]</scope>
    <source>
        <strain evidence="4">SZCCT0094</strain>
    </source>
</reference>
<keyword evidence="4" id="KW-1185">Reference proteome</keyword>
<protein>
    <submittedName>
        <fullName evidence="3">Phage holin family protein</fullName>
    </submittedName>
</protein>
<feature type="region of interest" description="Disordered" evidence="1">
    <location>
        <begin position="126"/>
        <end position="147"/>
    </location>
</feature>
<feature type="transmembrane region" description="Helical" evidence="2">
    <location>
        <begin position="42"/>
        <end position="68"/>
    </location>
</feature>
<accession>A0ABS5G5K8</accession>
<evidence type="ECO:0000256" key="2">
    <source>
        <dbReference type="SAM" id="Phobius"/>
    </source>
</evidence>
<keyword evidence="2" id="KW-0472">Membrane</keyword>
<dbReference type="RefSeq" id="WP_041750466.1">
    <property type="nucleotide sequence ID" value="NZ_JABFDP010000022.1"/>
</dbReference>
<dbReference type="EMBL" id="JAFCLK010000010">
    <property type="protein sequence ID" value="MBR1136593.1"/>
    <property type="molecule type" value="Genomic_DNA"/>
</dbReference>
<keyword evidence="2" id="KW-0812">Transmembrane</keyword>
<comment type="caution">
    <text evidence="3">The sequence shown here is derived from an EMBL/GenBank/DDBJ whole genome shotgun (WGS) entry which is preliminary data.</text>
</comment>